<dbReference type="AlphaFoldDB" id="A0A975GQX8"/>
<name>A0A975GQX8_9BACT</name>
<organism evidence="1 2">
    <name type="scientific">Desulfonema magnum</name>
    <dbReference type="NCBI Taxonomy" id="45655"/>
    <lineage>
        <taxon>Bacteria</taxon>
        <taxon>Pseudomonadati</taxon>
        <taxon>Thermodesulfobacteriota</taxon>
        <taxon>Desulfobacteria</taxon>
        <taxon>Desulfobacterales</taxon>
        <taxon>Desulfococcaceae</taxon>
        <taxon>Desulfonema</taxon>
    </lineage>
</organism>
<sequence>MKAGIRCSQKHRIGQKRIPAFAQVSVEQNDRRNLNIE</sequence>
<evidence type="ECO:0000313" key="1">
    <source>
        <dbReference type="EMBL" id="QTA90359.1"/>
    </source>
</evidence>
<accession>A0A975GQX8</accession>
<dbReference type="KEGG" id="dmm:dnm_064200"/>
<protein>
    <submittedName>
        <fullName evidence="1">Uncharacterized protein</fullName>
    </submittedName>
</protein>
<keyword evidence="2" id="KW-1185">Reference proteome</keyword>
<gene>
    <name evidence="1" type="ORF">dnm_064200</name>
</gene>
<evidence type="ECO:0000313" key="2">
    <source>
        <dbReference type="Proteomes" id="UP000663722"/>
    </source>
</evidence>
<dbReference type="Proteomes" id="UP000663722">
    <property type="component" value="Chromosome"/>
</dbReference>
<reference evidence="1" key="1">
    <citation type="journal article" date="2021" name="Microb. Physiol.">
        <title>Proteogenomic Insights into the Physiology of Marine, Sulfate-Reducing, Filamentous Desulfonema limicola and Desulfonema magnum.</title>
        <authorList>
            <person name="Schnaars V."/>
            <person name="Wohlbrand L."/>
            <person name="Scheve S."/>
            <person name="Hinrichs C."/>
            <person name="Reinhardt R."/>
            <person name="Rabus R."/>
        </authorList>
    </citation>
    <scope>NUCLEOTIDE SEQUENCE</scope>
    <source>
        <strain evidence="1">4be13</strain>
    </source>
</reference>
<dbReference type="EMBL" id="CP061800">
    <property type="protein sequence ID" value="QTA90359.1"/>
    <property type="molecule type" value="Genomic_DNA"/>
</dbReference>
<proteinExistence type="predicted"/>